<comment type="similarity">
    <text evidence="1">Belongs to the ROK (NagC/XylR) family.</text>
</comment>
<dbReference type="CDD" id="cd24152">
    <property type="entry name" value="ASKHA_NBD_ROK-like"/>
    <property type="match status" value="1"/>
</dbReference>
<keyword evidence="3" id="KW-1185">Reference proteome</keyword>
<sequence>MGNILAIDIGGTFLKYGIVTREGDIQSSSKIKTPKTIDELLFFLESQATSQPFLAGIAVSSPGAVSEAGFVYGSSAVHYLHGPNMKALIGERTGLPVFMENDAHCAAYAEIWKGAAAGRKDVMVMVIGTGIGGAVIKNGKLHKGDRLHGGEFGYMLLTSDIESSDDVWSRIASMKALVKKVAKQKRIEPSMLTGEEIFEMAENGDPICREAVDGFYHLLAIGIYNLQYIYDPEIILIGGGISARPDLIEHINGKLDRILRLIDLAKIKPRIESCHFRQNANILGAVYGWLKREQSINTKEQNRC</sequence>
<dbReference type="PANTHER" id="PTHR18964:SF170">
    <property type="entry name" value="SUGAR KINASE"/>
    <property type="match status" value="1"/>
</dbReference>
<reference evidence="2 3" key="1">
    <citation type="submission" date="2019-12" db="EMBL/GenBank/DDBJ databases">
        <title>The whole genome sequencing of a strain isolated from a Mars analog, Dalangtan Playa.</title>
        <authorList>
            <person name="Huang T."/>
        </authorList>
    </citation>
    <scope>NUCLEOTIDE SEQUENCE [LARGE SCALE GENOMIC DNA]</scope>
    <source>
        <strain evidence="2 3">DP4-553-S</strain>
    </source>
</reference>
<dbReference type="Proteomes" id="UP000665043">
    <property type="component" value="Chromosome"/>
</dbReference>
<accession>A0ABX7VTL2</accession>
<organism evidence="2 3">
    <name type="scientific">Sediminibacillus dalangtanensis</name>
    <dbReference type="NCBI Taxonomy" id="2729421"/>
    <lineage>
        <taxon>Bacteria</taxon>
        <taxon>Bacillati</taxon>
        <taxon>Bacillota</taxon>
        <taxon>Bacilli</taxon>
        <taxon>Bacillales</taxon>
        <taxon>Bacillaceae</taxon>
        <taxon>Sediminibacillus</taxon>
    </lineage>
</organism>
<gene>
    <name evidence="2" type="ORF">ERJ70_07410</name>
</gene>
<evidence type="ECO:0000256" key="1">
    <source>
        <dbReference type="ARBA" id="ARBA00006479"/>
    </source>
</evidence>
<dbReference type="InterPro" id="IPR043129">
    <property type="entry name" value="ATPase_NBD"/>
</dbReference>
<dbReference type="EMBL" id="CP046956">
    <property type="protein sequence ID" value="QTM99145.1"/>
    <property type="molecule type" value="Genomic_DNA"/>
</dbReference>
<dbReference type="RefSeq" id="WP_209368310.1">
    <property type="nucleotide sequence ID" value="NZ_CP046956.1"/>
</dbReference>
<dbReference type="SUPFAM" id="SSF53067">
    <property type="entry name" value="Actin-like ATPase domain"/>
    <property type="match status" value="1"/>
</dbReference>
<evidence type="ECO:0000313" key="3">
    <source>
        <dbReference type="Proteomes" id="UP000665043"/>
    </source>
</evidence>
<dbReference type="InterPro" id="IPR000600">
    <property type="entry name" value="ROK"/>
</dbReference>
<dbReference type="Gene3D" id="3.30.420.40">
    <property type="match status" value="2"/>
</dbReference>
<dbReference type="Pfam" id="PF00480">
    <property type="entry name" value="ROK"/>
    <property type="match status" value="1"/>
</dbReference>
<name>A0ABX7VTL2_9BACI</name>
<proteinExistence type="inferred from homology"/>
<dbReference type="PANTHER" id="PTHR18964">
    <property type="entry name" value="ROK (REPRESSOR, ORF, KINASE) FAMILY"/>
    <property type="match status" value="1"/>
</dbReference>
<evidence type="ECO:0000313" key="2">
    <source>
        <dbReference type="EMBL" id="QTM99145.1"/>
    </source>
</evidence>
<protein>
    <submittedName>
        <fullName evidence="2">ROK family protein</fullName>
    </submittedName>
</protein>